<name>A0AAD9Z7L3_9LECA</name>
<reference evidence="1" key="1">
    <citation type="submission" date="2022-11" db="EMBL/GenBank/DDBJ databases">
        <title>Chromosomal genome sequence assembly and mating type (MAT) locus characterization of the leprose asexual lichenized fungus Lepraria neglecta (Nyl.) Erichsen.</title>
        <authorList>
            <person name="Allen J.L."/>
            <person name="Pfeffer B."/>
        </authorList>
    </citation>
    <scope>NUCLEOTIDE SEQUENCE</scope>
    <source>
        <strain evidence="1">Allen 5258</strain>
    </source>
</reference>
<accession>A0AAD9Z7L3</accession>
<sequence>MAPSSKEIRLKKKILLYLNQIPEDFHPTYLRQIAESPEYQRVVKYCSPDHLATAESARNQRSSEEGASRDCEFLCSAEDRRLNPWDEQKEMDDVFETAKQLEFAFVKEALLDFMSFRLAAPRSKMELPATWKISDPNLLYKAFADDQYERSRGQRP</sequence>
<dbReference type="EMBL" id="JASNWA010000007">
    <property type="protein sequence ID" value="KAK3172981.1"/>
    <property type="molecule type" value="Genomic_DNA"/>
</dbReference>
<evidence type="ECO:0000313" key="2">
    <source>
        <dbReference type="Proteomes" id="UP001276659"/>
    </source>
</evidence>
<dbReference type="Proteomes" id="UP001276659">
    <property type="component" value="Unassembled WGS sequence"/>
</dbReference>
<protein>
    <submittedName>
        <fullName evidence="1">Uncharacterized protein</fullName>
    </submittedName>
</protein>
<keyword evidence="2" id="KW-1185">Reference proteome</keyword>
<dbReference type="AlphaFoldDB" id="A0AAD9Z7L3"/>
<proteinExistence type="predicted"/>
<comment type="caution">
    <text evidence="1">The sequence shown here is derived from an EMBL/GenBank/DDBJ whole genome shotgun (WGS) entry which is preliminary data.</text>
</comment>
<organism evidence="1 2">
    <name type="scientific">Lepraria neglecta</name>
    <dbReference type="NCBI Taxonomy" id="209136"/>
    <lineage>
        <taxon>Eukaryota</taxon>
        <taxon>Fungi</taxon>
        <taxon>Dikarya</taxon>
        <taxon>Ascomycota</taxon>
        <taxon>Pezizomycotina</taxon>
        <taxon>Lecanoromycetes</taxon>
        <taxon>OSLEUM clade</taxon>
        <taxon>Lecanoromycetidae</taxon>
        <taxon>Lecanorales</taxon>
        <taxon>Lecanorineae</taxon>
        <taxon>Stereocaulaceae</taxon>
        <taxon>Lepraria</taxon>
    </lineage>
</organism>
<gene>
    <name evidence="1" type="ORF">OEA41_006309</name>
</gene>
<evidence type="ECO:0000313" key="1">
    <source>
        <dbReference type="EMBL" id="KAK3172981.1"/>
    </source>
</evidence>